<comment type="subcellular location">
    <subcellularLocation>
        <location evidence="2">Cytoplasm</location>
    </subcellularLocation>
    <subcellularLocation>
        <location evidence="1">Nucleus</location>
    </subcellularLocation>
</comment>
<dbReference type="AlphaFoldDB" id="A0A1Y1V1D8"/>
<evidence type="ECO:0000256" key="5">
    <source>
        <dbReference type="ARBA" id="ARBA00022694"/>
    </source>
</evidence>
<reference evidence="7 8" key="1">
    <citation type="submission" date="2016-08" db="EMBL/GenBank/DDBJ databases">
        <title>Genomes of anaerobic fungi encode conserved fungal cellulosomes for biomass hydrolysis.</title>
        <authorList>
            <consortium name="DOE Joint Genome Institute"/>
            <person name="Haitjema C.H."/>
            <person name="Gilmore S.P."/>
            <person name="Henske J.K."/>
            <person name="Solomon K.V."/>
            <person name="De Groot R."/>
            <person name="Kuo A."/>
            <person name="Mondo S.J."/>
            <person name="Salamov A.A."/>
            <person name="Labutti K."/>
            <person name="Zhao Z."/>
            <person name="Chiniquy J."/>
            <person name="Barry K."/>
            <person name="Brewer H.M."/>
            <person name="Purvine S.O."/>
            <person name="Wright A.T."/>
            <person name="Boxma B."/>
            <person name="Van Alen T."/>
            <person name="Hackstein J.H."/>
            <person name="Baker S.E."/>
            <person name="Grigoriev I.V."/>
            <person name="O'Malley M.A."/>
        </authorList>
    </citation>
    <scope>NUCLEOTIDE SEQUENCE [LARGE SCALE GENOMIC DNA]</scope>
    <source>
        <strain evidence="8">finn</strain>
    </source>
</reference>
<dbReference type="Gene3D" id="3.30.310.50">
    <property type="entry name" value="Alpha-D-phosphohexomutase, C-terminal domain"/>
    <property type="match status" value="1"/>
</dbReference>
<dbReference type="OrthoDB" id="10025739at2759"/>
<evidence type="ECO:0000256" key="4">
    <source>
        <dbReference type="ARBA" id="ARBA00022490"/>
    </source>
</evidence>
<evidence type="ECO:0000256" key="1">
    <source>
        <dbReference type="ARBA" id="ARBA00004123"/>
    </source>
</evidence>
<dbReference type="Pfam" id="PF09341">
    <property type="entry name" value="Pcc1"/>
    <property type="match status" value="1"/>
</dbReference>
<comment type="caution">
    <text evidence="7">The sequence shown here is derived from an EMBL/GenBank/DDBJ whole genome shotgun (WGS) entry which is preliminary data.</text>
</comment>
<evidence type="ECO:0000313" key="8">
    <source>
        <dbReference type="Proteomes" id="UP000193719"/>
    </source>
</evidence>
<keyword evidence="6" id="KW-0539">Nucleus</keyword>
<name>A0A1Y1V1D8_9FUNG</name>
<dbReference type="Proteomes" id="UP000193719">
    <property type="component" value="Unassembled WGS sequence"/>
</dbReference>
<dbReference type="GO" id="GO:0005634">
    <property type="term" value="C:nucleus"/>
    <property type="evidence" value="ECO:0007669"/>
    <property type="project" value="UniProtKB-SubCell"/>
</dbReference>
<dbReference type="GO" id="GO:0005737">
    <property type="term" value="C:cytoplasm"/>
    <property type="evidence" value="ECO:0007669"/>
    <property type="project" value="UniProtKB-SubCell"/>
</dbReference>
<accession>A0A1Y1V1D8</accession>
<dbReference type="InterPro" id="IPR015419">
    <property type="entry name" value="CTAG/Pcc1"/>
</dbReference>
<keyword evidence="8" id="KW-1185">Reference proteome</keyword>
<evidence type="ECO:0000256" key="3">
    <source>
        <dbReference type="ARBA" id="ARBA00007073"/>
    </source>
</evidence>
<evidence type="ECO:0000256" key="2">
    <source>
        <dbReference type="ARBA" id="ARBA00004496"/>
    </source>
</evidence>
<dbReference type="GO" id="GO:0000408">
    <property type="term" value="C:EKC/KEOPS complex"/>
    <property type="evidence" value="ECO:0007669"/>
    <property type="project" value="TreeGrafter"/>
</dbReference>
<dbReference type="FunFam" id="3.30.310.50:FF:000005">
    <property type="entry name" value="L antigen family member 3"/>
    <property type="match status" value="1"/>
</dbReference>
<keyword evidence="4" id="KW-0963">Cytoplasm</keyword>
<comment type="similarity">
    <text evidence="3">Belongs to the CTAG/PCC1 family.</text>
</comment>
<dbReference type="PANTHER" id="PTHR31283">
    <property type="entry name" value="EKC/KEOPS COMPLEX SUBUNIT PCC1 FAMILY MEMBER"/>
    <property type="match status" value="1"/>
</dbReference>
<proteinExistence type="inferred from homology"/>
<dbReference type="PANTHER" id="PTHR31283:SF5">
    <property type="entry name" value="EKC_KEOPS COMPLEX SUBUNIT LAGE3"/>
    <property type="match status" value="1"/>
</dbReference>
<evidence type="ECO:0000256" key="6">
    <source>
        <dbReference type="ARBA" id="ARBA00023242"/>
    </source>
</evidence>
<evidence type="ECO:0000313" key="7">
    <source>
        <dbReference type="EMBL" id="ORX45046.1"/>
    </source>
</evidence>
<reference evidence="7 8" key="2">
    <citation type="submission" date="2016-08" db="EMBL/GenBank/DDBJ databases">
        <title>Pervasive Adenine N6-methylation of Active Genes in Fungi.</title>
        <authorList>
            <consortium name="DOE Joint Genome Institute"/>
            <person name="Mondo S.J."/>
            <person name="Dannebaum R.O."/>
            <person name="Kuo R.C."/>
            <person name="Labutti K."/>
            <person name="Haridas S."/>
            <person name="Kuo A."/>
            <person name="Salamov A."/>
            <person name="Ahrendt S.R."/>
            <person name="Lipzen A."/>
            <person name="Sullivan W."/>
            <person name="Andreopoulos W.B."/>
            <person name="Clum A."/>
            <person name="Lindquist E."/>
            <person name="Daum C."/>
            <person name="Ramamoorthy G.K."/>
            <person name="Gryganskyi A."/>
            <person name="Culley D."/>
            <person name="Magnuson J.K."/>
            <person name="James T.Y."/>
            <person name="O'Malley M.A."/>
            <person name="Stajich J.E."/>
            <person name="Spatafora J.W."/>
            <person name="Visel A."/>
            <person name="Grigoriev I.V."/>
        </authorList>
    </citation>
    <scope>NUCLEOTIDE SEQUENCE [LARGE SCALE GENOMIC DNA]</scope>
    <source>
        <strain evidence="8">finn</strain>
    </source>
</reference>
<protein>
    <submittedName>
        <fullName evidence="7">Transcription factor Pcc1</fullName>
    </submittedName>
</protein>
<dbReference type="GO" id="GO:0070525">
    <property type="term" value="P:tRNA threonylcarbamoyladenosine metabolic process"/>
    <property type="evidence" value="ECO:0007669"/>
    <property type="project" value="TreeGrafter"/>
</dbReference>
<gene>
    <name evidence="7" type="ORF">BCR36DRAFT_333808</name>
</gene>
<dbReference type="EMBL" id="MCFH01000042">
    <property type="protein sequence ID" value="ORX45046.1"/>
    <property type="molecule type" value="Genomic_DNA"/>
</dbReference>
<organism evidence="7 8">
    <name type="scientific">Piromyces finnis</name>
    <dbReference type="NCBI Taxonomy" id="1754191"/>
    <lineage>
        <taxon>Eukaryota</taxon>
        <taxon>Fungi</taxon>
        <taxon>Fungi incertae sedis</taxon>
        <taxon>Chytridiomycota</taxon>
        <taxon>Chytridiomycota incertae sedis</taxon>
        <taxon>Neocallimastigomycetes</taxon>
        <taxon>Neocallimastigales</taxon>
        <taxon>Neocallimastigaceae</taxon>
        <taxon>Piromyces</taxon>
    </lineage>
</organism>
<keyword evidence="5" id="KW-0819">tRNA processing</keyword>
<sequence length="83" mass="9632">MFDHQLTIRIPYPEERYAEIAAKTLNVDKELKENVIRRSITTEKNVLIINFECTNAKSLRTSTQNIMELLTLITKTMNEFGDA</sequence>
<dbReference type="GO" id="GO:0008033">
    <property type="term" value="P:tRNA processing"/>
    <property type="evidence" value="ECO:0007669"/>
    <property type="project" value="UniProtKB-KW"/>
</dbReference>